<dbReference type="AlphaFoldDB" id="A0A7D5XKI3"/>
<evidence type="ECO:0008006" key="3">
    <source>
        <dbReference type="Google" id="ProtNLM"/>
    </source>
</evidence>
<sequence>MSEETMLSVLEDLLKEEDVLAIMLARKNEISVSPPPDKFKLKNPSIFSLLQSTMNEFFVVIEKFSSQGLDKIYFELGEYELMFFLIGGDTALVSIIPALANKGLLEVEMENARLKIRELIQKGV</sequence>
<evidence type="ECO:0000313" key="1">
    <source>
        <dbReference type="EMBL" id="QLJ53269.1"/>
    </source>
</evidence>
<reference evidence="2" key="1">
    <citation type="submission" date="2020-07" db="EMBL/GenBank/DDBJ databases">
        <title>Metabolic diversity and evolutionary history of the archaeal phylum ###Micrarchaeota### uncovered from a freshwater lake metagenome.</title>
        <authorList>
            <person name="Kadnikov V.V."/>
            <person name="Savvichev A.S."/>
            <person name="Mardanov A.V."/>
            <person name="Beletsky A.V."/>
            <person name="Chupakov A.V."/>
            <person name="Kokryatskaya N.M."/>
            <person name="Pimenov N.V."/>
            <person name="Ravin N.V."/>
        </authorList>
    </citation>
    <scope>NUCLEOTIDE SEQUENCE [LARGE SCALE GENOMIC DNA]</scope>
</reference>
<organism evidence="1 2">
    <name type="scientific">Fermentimicrarchaeum limneticum</name>
    <dbReference type="NCBI Taxonomy" id="2795018"/>
    <lineage>
        <taxon>Archaea</taxon>
        <taxon>Candidatus Micrarchaeota</taxon>
        <taxon>Candidatus Fermentimicrarchaeales</taxon>
        <taxon>Candidatus Fermentimicrarchaeaceae</taxon>
        <taxon>Candidatus Fermentimicrarchaeum</taxon>
    </lineage>
</organism>
<dbReference type="EMBL" id="CP058998">
    <property type="protein sequence ID" value="QLJ53269.1"/>
    <property type="molecule type" value="Genomic_DNA"/>
</dbReference>
<gene>
    <name evidence="1" type="ORF">Sv326_1094</name>
</gene>
<accession>A0A7D5XKI3</accession>
<proteinExistence type="predicted"/>
<name>A0A7D5XKI3_FERL1</name>
<dbReference type="Gene3D" id="3.30.450.30">
    <property type="entry name" value="Dynein light chain 2a, cytoplasmic"/>
    <property type="match status" value="1"/>
</dbReference>
<dbReference type="KEGG" id="flt:Sv326_1094"/>
<dbReference type="Proteomes" id="UP000510821">
    <property type="component" value="Chromosome"/>
</dbReference>
<evidence type="ECO:0000313" key="2">
    <source>
        <dbReference type="Proteomes" id="UP000510821"/>
    </source>
</evidence>
<protein>
    <recommendedName>
        <fullName evidence="3">Roadblock/LAMTOR2 domain-containing protein</fullName>
    </recommendedName>
</protein>